<dbReference type="AlphaFoldDB" id="A0A975EYU3"/>
<dbReference type="InterPro" id="IPR025247">
    <property type="entry name" value="EcoRI-like_methylase"/>
</dbReference>
<feature type="compositionally biased region" description="Basic and acidic residues" evidence="1">
    <location>
        <begin position="360"/>
        <end position="401"/>
    </location>
</feature>
<gene>
    <name evidence="2" type="ORF">HRI96_02865</name>
</gene>
<dbReference type="REBASE" id="485745">
    <property type="entry name" value="M.Tpa700773ORF2865P"/>
</dbReference>
<evidence type="ECO:0000256" key="1">
    <source>
        <dbReference type="SAM" id="MobiDB-lite"/>
    </source>
</evidence>
<organism evidence="2 3">
    <name type="scientific">Treponema parvum</name>
    <dbReference type="NCBI Taxonomy" id="138851"/>
    <lineage>
        <taxon>Bacteria</taxon>
        <taxon>Pseudomonadati</taxon>
        <taxon>Spirochaetota</taxon>
        <taxon>Spirochaetia</taxon>
        <taxon>Spirochaetales</taxon>
        <taxon>Treponemataceae</taxon>
        <taxon>Treponema</taxon>
    </lineage>
</organism>
<dbReference type="GO" id="GO:0008168">
    <property type="term" value="F:methyltransferase activity"/>
    <property type="evidence" value="ECO:0007669"/>
    <property type="project" value="InterPro"/>
</dbReference>
<dbReference type="RefSeq" id="WP_210118022.1">
    <property type="nucleotide sequence ID" value="NZ_CP054257.1"/>
</dbReference>
<sequence>MTNFSLQNAKKQKNDEFYTQYSDIQKEVKAYVEFNDKVFKNKTVFLPCDDPDQSNFTKFFVQNFKKFELKKLISTCYAGRRLCTSSNSAPQKFCESSSAKNNAGAIGAKGKMLVIENREKENSSSNECSKIFCKCNLESVHLKYGYLKSDGDFRSDEMKKLRNNSDIIVTNPPFSLFREFLAWIFEADKKFLLIGSMNAITYKEVFPLIKDNKLWLGATGNGSDMVFAVPEGTRLSEKDRQKAARMGYSGNYTRLGNSCWFTNLDHSKRHRPLKLMTMEENLHFSRHTRIKENGYPKYDNYDAIEVSFSDAIPSDYNKAMGVPISFLHKYCPEQFEIIKFRKGNDEKDLTFTILPSKLSQKPEARSQKPEARSQKPEARSQKPEARSQKPEARSQKPEARRSPRISESSSEKRHKPENRHRHSLKIPNAAFGKYKVRGLFQKNATKSLLLTVMWSLSENNSKIFNIHNKQELYKL</sequence>
<protein>
    <submittedName>
        <fullName evidence="2">Uncharacterized protein</fullName>
    </submittedName>
</protein>
<name>A0A975EYU3_9SPIR</name>
<dbReference type="Pfam" id="PF13651">
    <property type="entry name" value="EcoRI_methylase"/>
    <property type="match status" value="1"/>
</dbReference>
<feature type="compositionally biased region" description="Basic residues" evidence="1">
    <location>
        <begin position="412"/>
        <end position="424"/>
    </location>
</feature>
<dbReference type="GO" id="GO:0003676">
    <property type="term" value="F:nucleic acid binding"/>
    <property type="evidence" value="ECO:0007669"/>
    <property type="project" value="InterPro"/>
</dbReference>
<dbReference type="GO" id="GO:0032259">
    <property type="term" value="P:methylation"/>
    <property type="evidence" value="ECO:0007669"/>
    <property type="project" value="InterPro"/>
</dbReference>
<reference evidence="2" key="1">
    <citation type="submission" date="2020-05" db="EMBL/GenBank/DDBJ databases">
        <authorList>
            <person name="Zeng H."/>
            <person name="Chan Y.K."/>
            <person name="Watt R.M."/>
        </authorList>
    </citation>
    <scope>NUCLEOTIDE SEQUENCE</scope>
    <source>
        <strain evidence="2">ATCC 700773</strain>
    </source>
</reference>
<evidence type="ECO:0000313" key="3">
    <source>
        <dbReference type="Proteomes" id="UP000671995"/>
    </source>
</evidence>
<dbReference type="InterPro" id="IPR002052">
    <property type="entry name" value="DNA_methylase_N6_adenine_CS"/>
</dbReference>
<dbReference type="EMBL" id="CP054257">
    <property type="protein sequence ID" value="QTQ11227.1"/>
    <property type="molecule type" value="Genomic_DNA"/>
</dbReference>
<evidence type="ECO:0000313" key="2">
    <source>
        <dbReference type="EMBL" id="QTQ11227.1"/>
    </source>
</evidence>
<accession>A0A975EYU3</accession>
<dbReference type="PROSITE" id="PS00092">
    <property type="entry name" value="N6_MTASE"/>
    <property type="match status" value="1"/>
</dbReference>
<feature type="region of interest" description="Disordered" evidence="1">
    <location>
        <begin position="351"/>
        <end position="426"/>
    </location>
</feature>
<proteinExistence type="predicted"/>
<reference evidence="2" key="2">
    <citation type="journal article" date="2021" name="Microbiol. Resour. Announc.">
        <title>Complete Genome Sequences of Three Human Oral Treponema parvum Isolates.</title>
        <authorList>
            <person name="Zeng H."/>
            <person name="Watt R.M."/>
        </authorList>
    </citation>
    <scope>NUCLEOTIDE SEQUENCE</scope>
    <source>
        <strain evidence="2">ATCC 700773</strain>
    </source>
</reference>
<dbReference type="Proteomes" id="UP000671995">
    <property type="component" value="Chromosome"/>
</dbReference>